<sequence length="852" mass="90082">MRWNAKIGVVLAALLLTLLAASPALAYTAAYFYPQQYALGPGVTYYDVAAENELGAQRLHYIEYQPSESVQPIVAYGRGFYGRSSIGYVADYLKDDLGYDVLAGFNADFFNTNSGVPIGIVIQDGKLITSAGGAYAVGFRDDGSYIFGKPVLNMYVNGPRGGVTVENLNKTRSSYTVNLYDHNWGDKTRLDKPGTNVVLEKIDDVDPYIGCSIRCRVVSVREETGSTAILPNQMVLTIAATGDATKLGIFAAGDEVTLTISASDPAWKEAVYAVGGKSLLLNGQIAAGDSPTGNAARTAIGFRADGSMFFLENDGRQTDYSVGLSPAVLAREMSSLGAVNALNLDGGGSSVMAVRRLGREIGVVNSPSDGQPRLCANYIFLINKQDKESSASVLQIEAGRRYLLAGSELALRAVGLNAALDAASLPDYVDWEVTEGDAAIEETGDGASRLTAGDTAGKVTFRAVCGDLTAEQNVYVLKSVGQLQIMQGGTAVSTLNVLPGDEVTLSAAGVYKGEAVALDNRGLTWSVSGDIGMIDENGVYHAGGKDTSGQIIVQAGSTTARLVVLQQAAGNGITIVGVNLPTNVASGASASFSFRVAVGYGSELPDKDGLTLTLDGQPVDFNYAWGTGIVTCEISGLADGQHRLTLLACDETGDLTRKSLTFTVGDKSAELKYTDVPAGHWAAENIAYLSARGLMQGETDAAGNLTFNPSRNLTRAEFAVIAARYLKLDTSQEVSLPYADRADIPGWALGAIRAVYAEGIMTGEDVKGTIYFYPRNNISRQEAMAVISRILGEGYAAGEQTFADGDTISDWAKEHVSRLVTLGFVGGYEDGTIKPLANITRAEIAKILFNLY</sequence>
<keyword evidence="1" id="KW-0677">Repeat</keyword>
<gene>
    <name evidence="4" type="ORF">IAB00_04355</name>
</gene>
<dbReference type="AlphaFoldDB" id="A0A9D1HJZ8"/>
<dbReference type="Pfam" id="PF00395">
    <property type="entry name" value="SLH"/>
    <property type="match status" value="3"/>
</dbReference>
<protein>
    <submittedName>
        <fullName evidence="4">S-layer homology domain-containing protein</fullName>
    </submittedName>
</protein>
<proteinExistence type="predicted"/>
<evidence type="ECO:0000313" key="5">
    <source>
        <dbReference type="Proteomes" id="UP000824124"/>
    </source>
</evidence>
<dbReference type="PANTHER" id="PTHR40446:SF2">
    <property type="entry name" value="N-ACETYLGLUCOSAMINE-1-PHOSPHODIESTER ALPHA-N-ACETYLGLUCOSAMINIDASE"/>
    <property type="match status" value="1"/>
</dbReference>
<keyword evidence="2" id="KW-0732">Signal</keyword>
<organism evidence="4 5">
    <name type="scientific">Candidatus Avidehalobacter gallistercoris</name>
    <dbReference type="NCBI Taxonomy" id="2840694"/>
    <lineage>
        <taxon>Bacteria</taxon>
        <taxon>Bacillati</taxon>
        <taxon>Bacillota</taxon>
        <taxon>Clostridia</taxon>
        <taxon>Eubacteriales</taxon>
        <taxon>Peptococcaceae</taxon>
        <taxon>Peptococcaceae incertae sedis</taxon>
        <taxon>Candidatus Avidehalobacter</taxon>
    </lineage>
</organism>
<name>A0A9D1HJZ8_9FIRM</name>
<feature type="signal peptide" evidence="2">
    <location>
        <begin position="1"/>
        <end position="26"/>
    </location>
</feature>
<comment type="caution">
    <text evidence="4">The sequence shown here is derived from an EMBL/GenBank/DDBJ whole genome shotgun (WGS) entry which is preliminary data.</text>
</comment>
<dbReference type="PROSITE" id="PS51272">
    <property type="entry name" value="SLH"/>
    <property type="match status" value="3"/>
</dbReference>
<feature type="chain" id="PRO_5038758008" evidence="2">
    <location>
        <begin position="27"/>
        <end position="852"/>
    </location>
</feature>
<feature type="domain" description="SLH" evidence="3">
    <location>
        <begin position="669"/>
        <end position="736"/>
    </location>
</feature>
<accession>A0A9D1HJZ8</accession>
<dbReference type="InterPro" id="IPR001119">
    <property type="entry name" value="SLH_dom"/>
</dbReference>
<dbReference type="Pfam" id="PF09992">
    <property type="entry name" value="NAGPA"/>
    <property type="match status" value="1"/>
</dbReference>
<reference evidence="4" key="1">
    <citation type="submission" date="2020-10" db="EMBL/GenBank/DDBJ databases">
        <authorList>
            <person name="Gilroy R."/>
        </authorList>
    </citation>
    <scope>NUCLEOTIDE SEQUENCE</scope>
    <source>
        <strain evidence="4">2830</strain>
    </source>
</reference>
<evidence type="ECO:0000313" key="4">
    <source>
        <dbReference type="EMBL" id="HIU10465.1"/>
    </source>
</evidence>
<feature type="domain" description="SLH" evidence="3">
    <location>
        <begin position="799"/>
        <end position="852"/>
    </location>
</feature>
<feature type="domain" description="SLH" evidence="3">
    <location>
        <begin position="737"/>
        <end position="798"/>
    </location>
</feature>
<dbReference type="InterPro" id="IPR018711">
    <property type="entry name" value="NAGPA"/>
</dbReference>
<dbReference type="EMBL" id="DVMH01000022">
    <property type="protein sequence ID" value="HIU10465.1"/>
    <property type="molecule type" value="Genomic_DNA"/>
</dbReference>
<dbReference type="PANTHER" id="PTHR40446">
    <property type="entry name" value="N-ACETYLGLUCOSAMINE-1-PHOSPHODIESTER ALPHA-N-ACETYLGLUCOSAMINIDASE"/>
    <property type="match status" value="1"/>
</dbReference>
<evidence type="ECO:0000259" key="3">
    <source>
        <dbReference type="PROSITE" id="PS51272"/>
    </source>
</evidence>
<dbReference type="Proteomes" id="UP000824124">
    <property type="component" value="Unassembled WGS sequence"/>
</dbReference>
<reference evidence="4" key="2">
    <citation type="journal article" date="2021" name="PeerJ">
        <title>Extensive microbial diversity within the chicken gut microbiome revealed by metagenomics and culture.</title>
        <authorList>
            <person name="Gilroy R."/>
            <person name="Ravi A."/>
            <person name="Getino M."/>
            <person name="Pursley I."/>
            <person name="Horton D.L."/>
            <person name="Alikhan N.F."/>
            <person name="Baker D."/>
            <person name="Gharbi K."/>
            <person name="Hall N."/>
            <person name="Watson M."/>
            <person name="Adriaenssens E.M."/>
            <person name="Foster-Nyarko E."/>
            <person name="Jarju S."/>
            <person name="Secka A."/>
            <person name="Antonio M."/>
            <person name="Oren A."/>
            <person name="Chaudhuri R.R."/>
            <person name="La Ragione R."/>
            <person name="Hildebrand F."/>
            <person name="Pallen M.J."/>
        </authorList>
    </citation>
    <scope>NUCLEOTIDE SEQUENCE</scope>
    <source>
        <strain evidence="4">2830</strain>
    </source>
</reference>
<evidence type="ECO:0000256" key="1">
    <source>
        <dbReference type="ARBA" id="ARBA00022737"/>
    </source>
</evidence>
<evidence type="ECO:0000256" key="2">
    <source>
        <dbReference type="SAM" id="SignalP"/>
    </source>
</evidence>